<name>A0A0E9QTK0_ANGAN</name>
<dbReference type="EMBL" id="GBXM01088403">
    <property type="protein sequence ID" value="JAH20174.1"/>
    <property type="molecule type" value="Transcribed_RNA"/>
</dbReference>
<accession>A0A0E9QTK0</accession>
<protein>
    <submittedName>
        <fullName evidence="1">Uncharacterized protein</fullName>
    </submittedName>
</protein>
<reference evidence="1" key="2">
    <citation type="journal article" date="2015" name="Fish Shellfish Immunol.">
        <title>Early steps in the European eel (Anguilla anguilla)-Vibrio vulnificus interaction in the gills: Role of the RtxA13 toxin.</title>
        <authorList>
            <person name="Callol A."/>
            <person name="Pajuelo D."/>
            <person name="Ebbesson L."/>
            <person name="Teles M."/>
            <person name="MacKenzie S."/>
            <person name="Amaro C."/>
        </authorList>
    </citation>
    <scope>NUCLEOTIDE SEQUENCE</scope>
</reference>
<organism evidence="1">
    <name type="scientific">Anguilla anguilla</name>
    <name type="common">European freshwater eel</name>
    <name type="synonym">Muraena anguilla</name>
    <dbReference type="NCBI Taxonomy" id="7936"/>
    <lineage>
        <taxon>Eukaryota</taxon>
        <taxon>Metazoa</taxon>
        <taxon>Chordata</taxon>
        <taxon>Craniata</taxon>
        <taxon>Vertebrata</taxon>
        <taxon>Euteleostomi</taxon>
        <taxon>Actinopterygii</taxon>
        <taxon>Neopterygii</taxon>
        <taxon>Teleostei</taxon>
        <taxon>Anguilliformes</taxon>
        <taxon>Anguillidae</taxon>
        <taxon>Anguilla</taxon>
    </lineage>
</organism>
<dbReference type="AlphaFoldDB" id="A0A0E9QTK0"/>
<proteinExistence type="predicted"/>
<sequence>MCCDANVIHVKNGLGTSHVACTAMS</sequence>
<reference evidence="1" key="1">
    <citation type="submission" date="2014-11" db="EMBL/GenBank/DDBJ databases">
        <authorList>
            <person name="Amaro Gonzalez C."/>
        </authorList>
    </citation>
    <scope>NUCLEOTIDE SEQUENCE</scope>
</reference>
<evidence type="ECO:0000313" key="1">
    <source>
        <dbReference type="EMBL" id="JAH20174.1"/>
    </source>
</evidence>